<comment type="caution">
    <text evidence="8">The sequence shown here is derived from an EMBL/GenBank/DDBJ whole genome shotgun (WGS) entry which is preliminary data.</text>
</comment>
<dbReference type="InterPro" id="IPR025166">
    <property type="entry name" value="Integrase_DNA_bind_dom"/>
</dbReference>
<dbReference type="InterPro" id="IPR011010">
    <property type="entry name" value="DNA_brk_join_enz"/>
</dbReference>
<dbReference type="AlphaFoldDB" id="A0A017HPE0"/>
<gene>
    <name evidence="8" type="ORF">Rumeso_02036</name>
</gene>
<sequence length="410" mass="45634">MGGDMALTDVAVRSAKPRDKDYKLADSAGLYLLVTPSGGKLWRLKYRMHGVERKLALGRYPEITLSEARKARDAAREAASGGEDPSALKRRKRIAAKIAVGTTFGAVSQEYIEKAEREGRAPATISKLRWAREWLLPMIGHRPVDQVEPHELLAVLKKQEGKAQLETARRTRAFASRVFRYAVATARAKSDPAALLVGAVAAPCPKNLAAIIEPKRVGELLRAIDAYSGQPITRLALALSPHVFVRPGELRQAEWSEFDFDAAVWRIPSKRMKMRREHVIPLSRQSLAILMEARVLSGWGRFVFPALGKPDRCLSENTANAALRRMGFDQGEMTAHGFRAMASTLLNESGKWSPDAIERALAHKDSDQVRAAYHRGAHWKERVAMAQWWSDHLDALRDGAQVLPFRAGER</sequence>
<dbReference type="GO" id="GO:0015074">
    <property type="term" value="P:DNA integration"/>
    <property type="evidence" value="ECO:0007669"/>
    <property type="project" value="UniProtKB-KW"/>
</dbReference>
<dbReference type="Proteomes" id="UP000019666">
    <property type="component" value="Unassembled WGS sequence"/>
</dbReference>
<dbReference type="Pfam" id="PF00589">
    <property type="entry name" value="Phage_integrase"/>
    <property type="match status" value="1"/>
</dbReference>
<dbReference type="EMBL" id="AOSK01000046">
    <property type="protein sequence ID" value="EYD76372.1"/>
    <property type="molecule type" value="Genomic_DNA"/>
</dbReference>
<dbReference type="InterPro" id="IPR002104">
    <property type="entry name" value="Integrase_catalytic"/>
</dbReference>
<evidence type="ECO:0000313" key="9">
    <source>
        <dbReference type="Proteomes" id="UP000019666"/>
    </source>
</evidence>
<name>A0A017HPE0_9RHOB</name>
<dbReference type="Gene3D" id="3.30.160.390">
    <property type="entry name" value="Integrase, DNA-binding domain"/>
    <property type="match status" value="1"/>
</dbReference>
<protein>
    <submittedName>
        <fullName evidence="8">Symbiosis island integrase</fullName>
    </submittedName>
</protein>
<keyword evidence="4" id="KW-0233">DNA recombination</keyword>
<comment type="similarity">
    <text evidence="1">Belongs to the 'phage' integrase family.</text>
</comment>
<evidence type="ECO:0000256" key="3">
    <source>
        <dbReference type="ARBA" id="ARBA00023125"/>
    </source>
</evidence>
<reference evidence="8 9" key="1">
    <citation type="submission" date="2013-02" db="EMBL/GenBank/DDBJ databases">
        <authorList>
            <person name="Fiebig A."/>
            <person name="Goeker M."/>
            <person name="Klenk H.-P.P."/>
        </authorList>
    </citation>
    <scope>NUCLEOTIDE SEQUENCE [LARGE SCALE GENOMIC DNA]</scope>
    <source>
        <strain evidence="8 9">DSM 19309</strain>
    </source>
</reference>
<proteinExistence type="inferred from homology"/>
<evidence type="ECO:0000313" key="8">
    <source>
        <dbReference type="EMBL" id="EYD76372.1"/>
    </source>
</evidence>
<dbReference type="PATRIC" id="fig|442562.3.peg.2011"/>
<dbReference type="Gene3D" id="1.10.443.10">
    <property type="entry name" value="Intergrase catalytic core"/>
    <property type="match status" value="1"/>
</dbReference>
<dbReference type="Pfam" id="PF22022">
    <property type="entry name" value="Phage_int_M"/>
    <property type="match status" value="1"/>
</dbReference>
<evidence type="ECO:0000256" key="2">
    <source>
        <dbReference type="ARBA" id="ARBA00022908"/>
    </source>
</evidence>
<feature type="domain" description="Tyr recombinase" evidence="6">
    <location>
        <begin position="207"/>
        <end position="390"/>
    </location>
</feature>
<evidence type="ECO:0000259" key="7">
    <source>
        <dbReference type="PROSITE" id="PS51900"/>
    </source>
</evidence>
<evidence type="ECO:0000256" key="5">
    <source>
        <dbReference type="PROSITE-ProRule" id="PRU01248"/>
    </source>
</evidence>
<keyword evidence="2" id="KW-0229">DNA integration</keyword>
<dbReference type="InterPro" id="IPR010998">
    <property type="entry name" value="Integrase_recombinase_N"/>
</dbReference>
<dbReference type="PROSITE" id="PS51898">
    <property type="entry name" value="TYR_RECOMBINASE"/>
    <property type="match status" value="1"/>
</dbReference>
<evidence type="ECO:0000259" key="6">
    <source>
        <dbReference type="PROSITE" id="PS51898"/>
    </source>
</evidence>
<dbReference type="HOGENOM" id="CLU_027562_0_0_5"/>
<dbReference type="SUPFAM" id="SSF56349">
    <property type="entry name" value="DNA breaking-rejoining enzymes"/>
    <property type="match status" value="1"/>
</dbReference>
<dbReference type="InterPro" id="IPR013762">
    <property type="entry name" value="Integrase-like_cat_sf"/>
</dbReference>
<dbReference type="Gene3D" id="1.10.150.130">
    <property type="match status" value="1"/>
</dbReference>
<keyword evidence="9" id="KW-1185">Reference proteome</keyword>
<dbReference type="InterPro" id="IPR038488">
    <property type="entry name" value="Integrase_DNA-bd_sf"/>
</dbReference>
<dbReference type="Pfam" id="PF13356">
    <property type="entry name" value="Arm-DNA-bind_3"/>
    <property type="match status" value="1"/>
</dbReference>
<dbReference type="InterPro" id="IPR050808">
    <property type="entry name" value="Phage_Integrase"/>
</dbReference>
<dbReference type="PROSITE" id="PS51900">
    <property type="entry name" value="CB"/>
    <property type="match status" value="1"/>
</dbReference>
<dbReference type="InterPro" id="IPR044068">
    <property type="entry name" value="CB"/>
</dbReference>
<dbReference type="PANTHER" id="PTHR30629">
    <property type="entry name" value="PROPHAGE INTEGRASE"/>
    <property type="match status" value="1"/>
</dbReference>
<dbReference type="InterPro" id="IPR053876">
    <property type="entry name" value="Phage_int_M"/>
</dbReference>
<dbReference type="PANTHER" id="PTHR30629:SF9">
    <property type="entry name" value="PROTEIN INTB-RELATED"/>
    <property type="match status" value="1"/>
</dbReference>
<evidence type="ECO:0000256" key="1">
    <source>
        <dbReference type="ARBA" id="ARBA00008857"/>
    </source>
</evidence>
<evidence type="ECO:0000256" key="4">
    <source>
        <dbReference type="ARBA" id="ARBA00023172"/>
    </source>
</evidence>
<keyword evidence="3 5" id="KW-0238">DNA-binding</keyword>
<dbReference type="STRING" id="442562.Rumeso_02036"/>
<dbReference type="GO" id="GO:0006310">
    <property type="term" value="P:DNA recombination"/>
    <property type="evidence" value="ECO:0007669"/>
    <property type="project" value="UniProtKB-KW"/>
</dbReference>
<organism evidence="8 9">
    <name type="scientific">Rubellimicrobium mesophilum DSM 19309</name>
    <dbReference type="NCBI Taxonomy" id="442562"/>
    <lineage>
        <taxon>Bacteria</taxon>
        <taxon>Pseudomonadati</taxon>
        <taxon>Pseudomonadota</taxon>
        <taxon>Alphaproteobacteria</taxon>
        <taxon>Rhodobacterales</taxon>
        <taxon>Roseobacteraceae</taxon>
        <taxon>Rubellimicrobium</taxon>
    </lineage>
</organism>
<dbReference type="CDD" id="cd00801">
    <property type="entry name" value="INT_P4_C"/>
    <property type="match status" value="1"/>
</dbReference>
<accession>A0A017HPE0</accession>
<dbReference type="GO" id="GO:0003677">
    <property type="term" value="F:DNA binding"/>
    <property type="evidence" value="ECO:0007669"/>
    <property type="project" value="UniProtKB-UniRule"/>
</dbReference>
<feature type="domain" description="Core-binding (CB)" evidence="7">
    <location>
        <begin position="102"/>
        <end position="183"/>
    </location>
</feature>